<dbReference type="GO" id="GO:0051301">
    <property type="term" value="P:cell division"/>
    <property type="evidence" value="ECO:0007669"/>
    <property type="project" value="UniProtKB-KW"/>
</dbReference>
<keyword evidence="1" id="KW-0175">Coiled coil</keyword>
<dbReference type="STRING" id="1601833.SAMN05518684_12437"/>
<sequence length="127" mass="15262">MQQDNRRKVRQLSSEYMEKQTLLEEQRLRRKKGLIRRLSVFAIIFSLIMGVAGVTLYQQHTSIQAQKEENRQMEEELQLMEREEESLKQEIEWLHDPEYIAELARRDFFLTKEGETLFQLPRSSTSD</sequence>
<organism evidence="3 4">
    <name type="scientific">Salipaludibacillus aurantiacus</name>
    <dbReference type="NCBI Taxonomy" id="1601833"/>
    <lineage>
        <taxon>Bacteria</taxon>
        <taxon>Bacillati</taxon>
        <taxon>Bacillota</taxon>
        <taxon>Bacilli</taxon>
        <taxon>Bacillales</taxon>
        <taxon>Bacillaceae</taxon>
    </lineage>
</organism>
<keyword evidence="3" id="KW-0131">Cell cycle</keyword>
<accession>A0A1H9X4Q1</accession>
<feature type="transmembrane region" description="Helical" evidence="2">
    <location>
        <begin position="38"/>
        <end position="57"/>
    </location>
</feature>
<keyword evidence="3" id="KW-0132">Cell division</keyword>
<reference evidence="4" key="1">
    <citation type="submission" date="2016-10" db="EMBL/GenBank/DDBJ databases">
        <authorList>
            <person name="Varghese N."/>
            <person name="Submissions S."/>
        </authorList>
    </citation>
    <scope>NUCLEOTIDE SEQUENCE [LARGE SCALE GENOMIC DNA]</scope>
    <source>
        <strain evidence="4">S9</strain>
    </source>
</reference>
<dbReference type="EMBL" id="FOGT01000024">
    <property type="protein sequence ID" value="SES40847.1"/>
    <property type="molecule type" value="Genomic_DNA"/>
</dbReference>
<evidence type="ECO:0000256" key="1">
    <source>
        <dbReference type="SAM" id="Coils"/>
    </source>
</evidence>
<dbReference type="AlphaFoldDB" id="A0A1H9X4Q1"/>
<evidence type="ECO:0000256" key="2">
    <source>
        <dbReference type="SAM" id="Phobius"/>
    </source>
</evidence>
<feature type="coiled-coil region" evidence="1">
    <location>
        <begin position="63"/>
        <end position="90"/>
    </location>
</feature>
<keyword evidence="2" id="KW-0812">Transmembrane</keyword>
<dbReference type="PANTHER" id="PTHR40027:SF1">
    <property type="entry name" value="CELL DIVISION PROTEIN DIVIC"/>
    <property type="match status" value="1"/>
</dbReference>
<name>A0A1H9X4Q1_9BACI</name>
<gene>
    <name evidence="3" type="ORF">SAMN05518684_12437</name>
</gene>
<dbReference type="InterPro" id="IPR007060">
    <property type="entry name" value="FtsL/DivIC"/>
</dbReference>
<evidence type="ECO:0000313" key="4">
    <source>
        <dbReference type="Proteomes" id="UP000198571"/>
    </source>
</evidence>
<dbReference type="Pfam" id="PF04977">
    <property type="entry name" value="DivIC"/>
    <property type="match status" value="1"/>
</dbReference>
<dbReference type="PANTHER" id="PTHR40027">
    <property type="entry name" value="CELL DIVISION PROTEIN DIVIC"/>
    <property type="match status" value="1"/>
</dbReference>
<dbReference type="Proteomes" id="UP000198571">
    <property type="component" value="Unassembled WGS sequence"/>
</dbReference>
<proteinExistence type="predicted"/>
<keyword evidence="2" id="KW-1133">Transmembrane helix</keyword>
<evidence type="ECO:0000313" key="3">
    <source>
        <dbReference type="EMBL" id="SES40847.1"/>
    </source>
</evidence>
<keyword evidence="4" id="KW-1185">Reference proteome</keyword>
<dbReference type="InterPro" id="IPR039076">
    <property type="entry name" value="DivIC"/>
</dbReference>
<dbReference type="OrthoDB" id="2991180at2"/>
<protein>
    <submittedName>
        <fullName evidence="3">Cell division protein DivIC</fullName>
    </submittedName>
</protein>
<keyword evidence="2" id="KW-0472">Membrane</keyword>
<dbReference type="RefSeq" id="WP_093055840.1">
    <property type="nucleotide sequence ID" value="NZ_FOGT01000024.1"/>
</dbReference>